<sequence length="81" mass="8719">MKVFFYLAFLAVTISSTNAAGQALDPCDKRNCESHEGLVCSNGNQTYATLCDLTSVMCNHPTRGVSLAYDGPCRPQKSVEA</sequence>
<dbReference type="CDD" id="cd00104">
    <property type="entry name" value="KAZAL_FS"/>
    <property type="match status" value="1"/>
</dbReference>
<feature type="chain" id="PRO_5032440015" evidence="1">
    <location>
        <begin position="20"/>
        <end position="81"/>
    </location>
</feature>
<reference evidence="3" key="1">
    <citation type="submission" date="2020-04" db="EMBL/GenBank/DDBJ databases">
        <title>Hybrid Assembly of Korean Phytophthora infestans isolates.</title>
        <authorList>
            <person name="Prokchorchik M."/>
            <person name="Lee Y."/>
            <person name="Seo J."/>
            <person name="Cho J.-H."/>
            <person name="Park Y.-E."/>
            <person name="Jang D.-C."/>
            <person name="Im J.-S."/>
            <person name="Choi J.-G."/>
            <person name="Park H.-J."/>
            <person name="Lee G.-B."/>
            <person name="Lee Y.-G."/>
            <person name="Hong S.-Y."/>
            <person name="Cho K."/>
            <person name="Sohn K.H."/>
        </authorList>
    </citation>
    <scope>NUCLEOTIDE SEQUENCE</scope>
    <source>
        <strain evidence="3">KR_1_A1</strain>
    </source>
</reference>
<feature type="domain" description="Kazal-like" evidence="2">
    <location>
        <begin position="21"/>
        <end position="75"/>
    </location>
</feature>
<gene>
    <name evidence="3" type="ORF">GN244_ATG14064</name>
</gene>
<dbReference type="Proteomes" id="UP000602510">
    <property type="component" value="Unassembled WGS sequence"/>
</dbReference>
<accession>A0A833SNI4</accession>
<evidence type="ECO:0000256" key="1">
    <source>
        <dbReference type="SAM" id="SignalP"/>
    </source>
</evidence>
<dbReference type="InterPro" id="IPR002350">
    <property type="entry name" value="Kazal_dom"/>
</dbReference>
<dbReference type="EMBL" id="WSZM01000394">
    <property type="protein sequence ID" value="KAF4033988.1"/>
    <property type="molecule type" value="Genomic_DNA"/>
</dbReference>
<dbReference type="InterPro" id="IPR036058">
    <property type="entry name" value="Kazal_dom_sf"/>
</dbReference>
<dbReference type="AlphaFoldDB" id="A0A833SNI4"/>
<dbReference type="PROSITE" id="PS51465">
    <property type="entry name" value="KAZAL_2"/>
    <property type="match status" value="1"/>
</dbReference>
<proteinExistence type="predicted"/>
<comment type="caution">
    <text evidence="3">The sequence shown here is derived from an EMBL/GenBank/DDBJ whole genome shotgun (WGS) entry which is preliminary data.</text>
</comment>
<feature type="signal peptide" evidence="1">
    <location>
        <begin position="1"/>
        <end position="19"/>
    </location>
</feature>
<keyword evidence="4" id="KW-1185">Reference proteome</keyword>
<evidence type="ECO:0000313" key="4">
    <source>
        <dbReference type="Proteomes" id="UP000602510"/>
    </source>
</evidence>
<name>A0A833SNI4_PHYIN</name>
<keyword evidence="1" id="KW-0732">Signal</keyword>
<evidence type="ECO:0000313" key="3">
    <source>
        <dbReference type="EMBL" id="KAF4033988.1"/>
    </source>
</evidence>
<protein>
    <submittedName>
        <fullName evidence="3">Kazal-type serine protease inhibitor domain</fullName>
    </submittedName>
</protein>
<dbReference type="Gene3D" id="3.30.60.30">
    <property type="match status" value="1"/>
</dbReference>
<dbReference type="SUPFAM" id="SSF100895">
    <property type="entry name" value="Kazal-type serine protease inhibitors"/>
    <property type="match status" value="1"/>
</dbReference>
<organism evidence="3 4">
    <name type="scientific">Phytophthora infestans</name>
    <name type="common">Potato late blight agent</name>
    <name type="synonym">Botrytis infestans</name>
    <dbReference type="NCBI Taxonomy" id="4787"/>
    <lineage>
        <taxon>Eukaryota</taxon>
        <taxon>Sar</taxon>
        <taxon>Stramenopiles</taxon>
        <taxon>Oomycota</taxon>
        <taxon>Peronosporomycetes</taxon>
        <taxon>Peronosporales</taxon>
        <taxon>Peronosporaceae</taxon>
        <taxon>Phytophthora</taxon>
    </lineage>
</organism>
<evidence type="ECO:0000259" key="2">
    <source>
        <dbReference type="PROSITE" id="PS51465"/>
    </source>
</evidence>